<gene>
    <name evidence="1" type="ORF">COT88_00175</name>
</gene>
<name>A0A2H0VK17_9BACT</name>
<dbReference type="NCBIfam" id="TIGR00481">
    <property type="entry name" value="YbhB/YbcL family Raf kinase inhibitor-like protein"/>
    <property type="match status" value="1"/>
</dbReference>
<accession>A0A2H0VK17</accession>
<dbReference type="Pfam" id="PF01161">
    <property type="entry name" value="PBP"/>
    <property type="match status" value="1"/>
</dbReference>
<comment type="caution">
    <text evidence="1">The sequence shown here is derived from an EMBL/GenBank/DDBJ whole genome shotgun (WGS) entry which is preliminary data.</text>
</comment>
<dbReference type="Proteomes" id="UP000230776">
    <property type="component" value="Unassembled WGS sequence"/>
</dbReference>
<dbReference type="SUPFAM" id="SSF49777">
    <property type="entry name" value="PEBP-like"/>
    <property type="match status" value="1"/>
</dbReference>
<protein>
    <submittedName>
        <fullName evidence="1">YbhB/YbcL family Raf kinase inhibitor-like protein</fullName>
    </submittedName>
</protein>
<dbReference type="PANTHER" id="PTHR30289">
    <property type="entry name" value="UNCHARACTERIZED PROTEIN YBCL-RELATED"/>
    <property type="match status" value="1"/>
</dbReference>
<reference evidence="2" key="1">
    <citation type="submission" date="2017-09" db="EMBL/GenBank/DDBJ databases">
        <title>Depth-based differentiation of microbial function through sediment-hosted aquifers and enrichment of novel symbionts in the deep terrestrial subsurface.</title>
        <authorList>
            <person name="Probst A.J."/>
            <person name="Ladd B."/>
            <person name="Jarett J.K."/>
            <person name="Geller-Mcgrath D.E."/>
            <person name="Sieber C.M.K."/>
            <person name="Emerson J.B."/>
            <person name="Anantharaman K."/>
            <person name="Thomas B.C."/>
            <person name="Malmstrom R."/>
            <person name="Stieglmeier M."/>
            <person name="Klingl A."/>
            <person name="Woyke T."/>
            <person name="Ryan C.M."/>
            <person name="Banfield J.F."/>
        </authorList>
    </citation>
    <scope>NUCLEOTIDE SEQUENCE [LARGE SCALE GENOMIC DNA]</scope>
</reference>
<dbReference type="InterPro" id="IPR036610">
    <property type="entry name" value="PEBP-like_sf"/>
</dbReference>
<dbReference type="Gene3D" id="3.90.280.10">
    <property type="entry name" value="PEBP-like"/>
    <property type="match status" value="1"/>
</dbReference>
<sequence length="152" mass="16831">MNIESSVFEDGGSIPTKYTCDGENISPPLKFTNVPEGAMSLALIMHDPDVPTNLREDGVWDHWLVWGMSPDTIGAEEGEDAPGITGTNTAGNRSYGSPCPPDREHRYFFTLYALDIELDLDPENVSRDDLLAAMDGHIIEEAQLMGRYDREI</sequence>
<organism evidence="1 2">
    <name type="scientific">Candidatus Colwellbacteria bacterium CG10_big_fil_rev_8_21_14_0_10_41_28</name>
    <dbReference type="NCBI Taxonomy" id="1974539"/>
    <lineage>
        <taxon>Bacteria</taxon>
        <taxon>Candidatus Colwelliibacteriota</taxon>
    </lineage>
</organism>
<dbReference type="AlphaFoldDB" id="A0A2H0VK17"/>
<dbReference type="CDD" id="cd00865">
    <property type="entry name" value="PEBP_bact_arch"/>
    <property type="match status" value="1"/>
</dbReference>
<evidence type="ECO:0000313" key="2">
    <source>
        <dbReference type="Proteomes" id="UP000230776"/>
    </source>
</evidence>
<dbReference type="EMBL" id="PFAG01000003">
    <property type="protein sequence ID" value="PIR98699.1"/>
    <property type="molecule type" value="Genomic_DNA"/>
</dbReference>
<proteinExistence type="predicted"/>
<dbReference type="InterPro" id="IPR005247">
    <property type="entry name" value="YbhB_YbcL/LppC-like"/>
</dbReference>
<dbReference type="InterPro" id="IPR008914">
    <property type="entry name" value="PEBP"/>
</dbReference>
<dbReference type="PANTHER" id="PTHR30289:SF1">
    <property type="entry name" value="PEBP (PHOSPHATIDYLETHANOLAMINE-BINDING PROTEIN) FAMILY PROTEIN"/>
    <property type="match status" value="1"/>
</dbReference>
<evidence type="ECO:0000313" key="1">
    <source>
        <dbReference type="EMBL" id="PIR98699.1"/>
    </source>
</evidence>